<dbReference type="EMBL" id="JAWRVI010000048">
    <property type="protein sequence ID" value="KAK4084965.1"/>
    <property type="molecule type" value="Genomic_DNA"/>
</dbReference>
<proteinExistence type="predicted"/>
<sequence>MVSKQGEAMQDSAPQATGRFKTSETRDDRLGSIADRTMTATWLAPGKGCRFRALRIRATSGVESGQASSLGTWSVLVDVGLRQRTPARYPASVNLEGE</sequence>
<evidence type="ECO:0000256" key="1">
    <source>
        <dbReference type="SAM" id="MobiDB-lite"/>
    </source>
</evidence>
<feature type="region of interest" description="Disordered" evidence="1">
    <location>
        <begin position="1"/>
        <end position="32"/>
    </location>
</feature>
<gene>
    <name evidence="2" type="ORF">Purlil1_10000</name>
</gene>
<evidence type="ECO:0000313" key="2">
    <source>
        <dbReference type="EMBL" id="KAK4084965.1"/>
    </source>
</evidence>
<reference evidence="2 3" key="1">
    <citation type="journal article" date="2024" name="Microbiol. Resour. Announc.">
        <title>Genome annotations for the ascomycete fungi Trichoderma harzianum, Trichoderma aggressivum, and Purpureocillium lilacinum.</title>
        <authorList>
            <person name="Beijen E.P.W."/>
            <person name="Ohm R.A."/>
        </authorList>
    </citation>
    <scope>NUCLEOTIDE SEQUENCE [LARGE SCALE GENOMIC DNA]</scope>
    <source>
        <strain evidence="2 3">CBS 150709</strain>
    </source>
</reference>
<evidence type="ECO:0000313" key="3">
    <source>
        <dbReference type="Proteomes" id="UP001287286"/>
    </source>
</evidence>
<name>A0ABR0BPP1_PURLI</name>
<dbReference type="Proteomes" id="UP001287286">
    <property type="component" value="Unassembled WGS sequence"/>
</dbReference>
<accession>A0ABR0BPP1</accession>
<protein>
    <submittedName>
        <fullName evidence="2">Uncharacterized protein</fullName>
    </submittedName>
</protein>
<organism evidence="2 3">
    <name type="scientific">Purpureocillium lilacinum</name>
    <name type="common">Paecilomyces lilacinus</name>
    <dbReference type="NCBI Taxonomy" id="33203"/>
    <lineage>
        <taxon>Eukaryota</taxon>
        <taxon>Fungi</taxon>
        <taxon>Dikarya</taxon>
        <taxon>Ascomycota</taxon>
        <taxon>Pezizomycotina</taxon>
        <taxon>Sordariomycetes</taxon>
        <taxon>Hypocreomycetidae</taxon>
        <taxon>Hypocreales</taxon>
        <taxon>Ophiocordycipitaceae</taxon>
        <taxon>Purpureocillium</taxon>
    </lineage>
</organism>
<comment type="caution">
    <text evidence="2">The sequence shown here is derived from an EMBL/GenBank/DDBJ whole genome shotgun (WGS) entry which is preliminary data.</text>
</comment>
<keyword evidence="3" id="KW-1185">Reference proteome</keyword>
<feature type="compositionally biased region" description="Basic and acidic residues" evidence="1">
    <location>
        <begin position="21"/>
        <end position="30"/>
    </location>
</feature>